<gene>
    <name evidence="2" type="ORF">EV209_0176</name>
</gene>
<dbReference type="Proteomes" id="UP000292927">
    <property type="component" value="Unassembled WGS sequence"/>
</dbReference>
<dbReference type="EMBL" id="SGXF01000001">
    <property type="protein sequence ID" value="RZT02071.1"/>
    <property type="molecule type" value="Genomic_DNA"/>
</dbReference>
<dbReference type="OrthoDB" id="9802987at2"/>
<dbReference type="Gene3D" id="3.90.550.20">
    <property type="match status" value="1"/>
</dbReference>
<dbReference type="InterPro" id="IPR007577">
    <property type="entry name" value="GlycoTrfase_DXD_sugar-bd_CS"/>
</dbReference>
<sequence>MIPKIIHYCWFGRNPKPELAEKCIESWHRICPDYKIVEWNEETFDINSNMYVKQAYEAGKYAFVTDYVRLFAIYTVGGIYMDTDVMILKNLDQFLNHAAFSGFESKTKIPTGIIASEAGQPLIGELLHYYNDARFAKEDGSYNMTTNVEIITGLLTSRGFKPNGEFQVISGVAFYPQNIFCPDHKKLNDKDYMRDTVTIHYFAGSWKSEAAKKREASLWWKMIAKPAMLVSKLFKALFGDKWVRMKDKLRDILFQSR</sequence>
<reference evidence="2 3" key="1">
    <citation type="submission" date="2019-02" db="EMBL/GenBank/DDBJ databases">
        <title>Genomic Encyclopedia of Type Strains, Phase IV (KMG-IV): sequencing the most valuable type-strain genomes for metagenomic binning, comparative biology and taxonomic classification.</title>
        <authorList>
            <person name="Goeker M."/>
        </authorList>
    </citation>
    <scope>NUCLEOTIDE SEQUENCE [LARGE SCALE GENOMIC DNA]</scope>
    <source>
        <strain evidence="2 3">DSM 29486</strain>
    </source>
</reference>
<dbReference type="GO" id="GO:0016020">
    <property type="term" value="C:membrane"/>
    <property type="evidence" value="ECO:0007669"/>
    <property type="project" value="GOC"/>
</dbReference>
<protein>
    <submittedName>
        <fullName evidence="2">Glycosyl transferase-like sugar-binding protein</fullName>
    </submittedName>
</protein>
<dbReference type="RefSeq" id="WP_130432130.1">
    <property type="nucleotide sequence ID" value="NZ_SGXF01000001.1"/>
</dbReference>
<dbReference type="GO" id="GO:0000030">
    <property type="term" value="F:mannosyltransferase activity"/>
    <property type="evidence" value="ECO:0007669"/>
    <property type="project" value="TreeGrafter"/>
</dbReference>
<organism evidence="2 3">
    <name type="scientific">Cuneatibacter caecimuris</name>
    <dbReference type="NCBI Taxonomy" id="1796618"/>
    <lineage>
        <taxon>Bacteria</taxon>
        <taxon>Bacillati</taxon>
        <taxon>Bacillota</taxon>
        <taxon>Clostridia</taxon>
        <taxon>Lachnospirales</taxon>
        <taxon>Lachnospiraceae</taxon>
        <taxon>Cuneatibacter</taxon>
    </lineage>
</organism>
<evidence type="ECO:0000256" key="1">
    <source>
        <dbReference type="ARBA" id="ARBA00022679"/>
    </source>
</evidence>
<dbReference type="AlphaFoldDB" id="A0A4Q7PMA8"/>
<evidence type="ECO:0000313" key="2">
    <source>
        <dbReference type="EMBL" id="RZT02071.1"/>
    </source>
</evidence>
<accession>A0A4Q7PMA8</accession>
<comment type="caution">
    <text evidence="2">The sequence shown here is derived from an EMBL/GenBank/DDBJ whole genome shotgun (WGS) entry which is preliminary data.</text>
</comment>
<evidence type="ECO:0000313" key="3">
    <source>
        <dbReference type="Proteomes" id="UP000292927"/>
    </source>
</evidence>
<dbReference type="GO" id="GO:0051999">
    <property type="term" value="P:mannosyl-inositol phosphorylceramide biosynthetic process"/>
    <property type="evidence" value="ECO:0007669"/>
    <property type="project" value="TreeGrafter"/>
</dbReference>
<dbReference type="SUPFAM" id="SSF53448">
    <property type="entry name" value="Nucleotide-diphospho-sugar transferases"/>
    <property type="match status" value="1"/>
</dbReference>
<dbReference type="PANTHER" id="PTHR32385">
    <property type="entry name" value="MANNOSYL PHOSPHORYLINOSITOL CERAMIDE SYNTHASE"/>
    <property type="match status" value="1"/>
</dbReference>
<dbReference type="Pfam" id="PF04488">
    <property type="entry name" value="Gly_transf_sug"/>
    <property type="match status" value="1"/>
</dbReference>
<dbReference type="InterPro" id="IPR051706">
    <property type="entry name" value="Glycosyltransferase_domain"/>
</dbReference>
<dbReference type="InterPro" id="IPR029044">
    <property type="entry name" value="Nucleotide-diphossugar_trans"/>
</dbReference>
<proteinExistence type="predicted"/>
<dbReference type="PANTHER" id="PTHR32385:SF15">
    <property type="entry name" value="INOSITOL PHOSPHOCERAMIDE MANNOSYLTRANSFERASE 1"/>
    <property type="match status" value="1"/>
</dbReference>
<keyword evidence="3" id="KW-1185">Reference proteome</keyword>
<name>A0A4Q7PMA8_9FIRM</name>
<keyword evidence="1 2" id="KW-0808">Transferase</keyword>